<comment type="similarity">
    <text evidence="8">Belongs to the glycosyltransferase group 1 family.</text>
</comment>
<comment type="subcellular location">
    <subcellularLocation>
        <location evidence="8">Cell membrane</location>
    </subcellularLocation>
</comment>
<keyword evidence="8" id="KW-0472">Membrane</keyword>
<evidence type="ECO:0000256" key="5">
    <source>
        <dbReference type="ARBA" id="ARBA00031445"/>
    </source>
</evidence>
<feature type="active site" description="Proton acceptor" evidence="7">
    <location>
        <position position="60"/>
    </location>
</feature>
<comment type="caution">
    <text evidence="10">The sequence shown here is derived from an EMBL/GenBank/DDBJ whole genome shotgun (WGS) entry which is preliminary data.</text>
</comment>
<keyword evidence="11" id="KW-1185">Reference proteome</keyword>
<evidence type="ECO:0000256" key="4">
    <source>
        <dbReference type="ARBA" id="ARBA00022679"/>
    </source>
</evidence>
<sequence length="411" mass="46868">MSFTYNTGITLAQFGLQCIAPFNDKIKKGVEGRRETFSILEKHISPKDKTLWFHCASLGEYEQGLPVFKVLRDHYKDHKIVLSFFSPSGYEIRKNSPIADVVIYLPLDSKHNAKRFIDFVKPELTVFVKYDIWPNLLSELKKKQLRAILISAAFRPNQSYFKFYGKHLRQALFAFEHIFTQNEASKKLLESINYNKVTISGDTRFDRVSSQLDIDNTLEFIEDFKQDKLCVVAGSTWPEGEALLINYINNHASQDVKFIIAPHNIKPNQIKNIQEKLEVESILFSEKEQRDLKTAQVFIVNTIGILTKIYNYADIAYVGGALGNTGLHNTLEPAVFSVPIIIGNIYDKFPEAKALIDNNGMFSIANQTEFDTILTELIKDKAKRELTGNNNATYIKNHKGAVNKIINYLGL</sequence>
<dbReference type="GO" id="GO:0043842">
    <property type="term" value="F:Kdo transferase activity"/>
    <property type="evidence" value="ECO:0007669"/>
    <property type="project" value="UniProtKB-EC"/>
</dbReference>
<proteinExistence type="inferred from homology"/>
<evidence type="ECO:0000313" key="10">
    <source>
        <dbReference type="EMBL" id="MBD0824595.1"/>
    </source>
</evidence>
<dbReference type="EC" id="2.4.99.12" evidence="2 8"/>
<evidence type="ECO:0000313" key="11">
    <source>
        <dbReference type="Proteomes" id="UP000621516"/>
    </source>
</evidence>
<dbReference type="InterPro" id="IPR038107">
    <property type="entry name" value="Glycos_transf_N_sf"/>
</dbReference>
<comment type="pathway">
    <text evidence="1 8">Bacterial outer membrane biogenesis; LPS core biosynthesis.</text>
</comment>
<name>A0A8J6Q1P8_9FLAO</name>
<dbReference type="EMBL" id="JACVXD010000006">
    <property type="protein sequence ID" value="MBD0824595.1"/>
    <property type="molecule type" value="Genomic_DNA"/>
</dbReference>
<evidence type="ECO:0000256" key="1">
    <source>
        <dbReference type="ARBA" id="ARBA00004713"/>
    </source>
</evidence>
<evidence type="ECO:0000259" key="9">
    <source>
        <dbReference type="Pfam" id="PF04413"/>
    </source>
</evidence>
<keyword evidence="4 8" id="KW-0808">Transferase</keyword>
<feature type="domain" description="3-deoxy-D-manno-octulosonic-acid transferase N-terminal" evidence="9">
    <location>
        <begin position="35"/>
        <end position="206"/>
    </location>
</feature>
<protein>
    <recommendedName>
        <fullName evidence="3 8">3-deoxy-D-manno-octulosonic acid transferase</fullName>
        <shortName evidence="8">Kdo transferase</shortName>
        <ecNumber evidence="2 8">2.4.99.12</ecNumber>
    </recommendedName>
    <alternativeName>
        <fullName evidence="5 8">Lipid IV(A) 3-deoxy-D-manno-octulosonic acid transferase</fullName>
    </alternativeName>
</protein>
<organism evidence="10 11">
    <name type="scientific">Aestuariibaculum marinum</name>
    <dbReference type="NCBI Taxonomy" id="2683592"/>
    <lineage>
        <taxon>Bacteria</taxon>
        <taxon>Pseudomonadati</taxon>
        <taxon>Bacteroidota</taxon>
        <taxon>Flavobacteriia</taxon>
        <taxon>Flavobacteriales</taxon>
        <taxon>Flavobacteriaceae</taxon>
    </lineage>
</organism>
<evidence type="ECO:0000256" key="3">
    <source>
        <dbReference type="ARBA" id="ARBA00019077"/>
    </source>
</evidence>
<dbReference type="InterPro" id="IPR039901">
    <property type="entry name" value="Kdotransferase"/>
</dbReference>
<dbReference type="PANTHER" id="PTHR42755:SF1">
    <property type="entry name" value="3-DEOXY-D-MANNO-OCTULOSONIC ACID TRANSFERASE, MITOCHONDRIAL-RELATED"/>
    <property type="match status" value="1"/>
</dbReference>
<dbReference type="GO" id="GO:0009245">
    <property type="term" value="P:lipid A biosynthetic process"/>
    <property type="evidence" value="ECO:0007669"/>
    <property type="project" value="TreeGrafter"/>
</dbReference>
<reference evidence="10 11" key="1">
    <citation type="journal article" date="2018" name="J. Microbiol.">
        <title>Aestuariibaculum marinum sp. nov., a marine bacterium isolated from seawater in South Korea.</title>
        <authorList>
            <person name="Choi J."/>
            <person name="Lee D."/>
            <person name="Jang J.H."/>
            <person name="Cha S."/>
            <person name="Seo T."/>
        </authorList>
    </citation>
    <scope>NUCLEOTIDE SEQUENCE [LARGE SCALE GENOMIC DNA]</scope>
    <source>
        <strain evidence="10 11">IP7</strain>
    </source>
</reference>
<dbReference type="AlphaFoldDB" id="A0A8J6Q1P8"/>
<comment type="function">
    <text evidence="8">Involved in lipopolysaccharide (LPS) biosynthesis. Catalyzes the transfer of 3-deoxy-D-manno-octulosonate (Kdo) residue(s) from CMP-Kdo to lipid IV(A), the tetraacyldisaccharide-1,4'-bisphosphate precursor of lipid A.</text>
</comment>
<evidence type="ECO:0000256" key="2">
    <source>
        <dbReference type="ARBA" id="ARBA00012621"/>
    </source>
</evidence>
<dbReference type="Gene3D" id="3.40.50.11720">
    <property type="entry name" value="3-Deoxy-D-manno-octulosonic-acid transferase, N-terminal domain"/>
    <property type="match status" value="1"/>
</dbReference>
<dbReference type="SUPFAM" id="SSF53756">
    <property type="entry name" value="UDP-Glycosyltransferase/glycogen phosphorylase"/>
    <property type="match status" value="1"/>
</dbReference>
<comment type="catalytic activity">
    <reaction evidence="6 8">
        <text>lipid IVA (E. coli) + CMP-3-deoxy-beta-D-manno-octulosonate = alpha-Kdo-(2-&gt;6)-lipid IVA (E. coli) + CMP + H(+)</text>
        <dbReference type="Rhea" id="RHEA:28066"/>
        <dbReference type="ChEBI" id="CHEBI:15378"/>
        <dbReference type="ChEBI" id="CHEBI:58603"/>
        <dbReference type="ChEBI" id="CHEBI:60364"/>
        <dbReference type="ChEBI" id="CHEBI:60377"/>
        <dbReference type="ChEBI" id="CHEBI:85987"/>
        <dbReference type="EC" id="2.4.99.12"/>
    </reaction>
</comment>
<gene>
    <name evidence="10" type="ORF">ICJ85_11275</name>
</gene>
<evidence type="ECO:0000256" key="7">
    <source>
        <dbReference type="PIRSR" id="PIRSR639901-1"/>
    </source>
</evidence>
<dbReference type="GO" id="GO:0009244">
    <property type="term" value="P:lipopolysaccharide core region biosynthetic process"/>
    <property type="evidence" value="ECO:0007669"/>
    <property type="project" value="UniProtKB-UniRule"/>
</dbReference>
<dbReference type="RefSeq" id="WP_188223895.1">
    <property type="nucleotide sequence ID" value="NZ_JACVXD010000006.1"/>
</dbReference>
<evidence type="ECO:0000256" key="8">
    <source>
        <dbReference type="RuleBase" id="RU365103"/>
    </source>
</evidence>
<keyword evidence="8" id="KW-0448">Lipopolysaccharide biosynthesis</keyword>
<dbReference type="Pfam" id="PF04413">
    <property type="entry name" value="Glycos_transf_N"/>
    <property type="match status" value="1"/>
</dbReference>
<dbReference type="PANTHER" id="PTHR42755">
    <property type="entry name" value="3-DEOXY-MANNO-OCTULOSONATE CYTIDYLYLTRANSFERASE"/>
    <property type="match status" value="1"/>
</dbReference>
<dbReference type="UniPathway" id="UPA00958"/>
<dbReference type="Proteomes" id="UP000621516">
    <property type="component" value="Unassembled WGS sequence"/>
</dbReference>
<evidence type="ECO:0000256" key="6">
    <source>
        <dbReference type="ARBA" id="ARBA00049183"/>
    </source>
</evidence>
<dbReference type="GO" id="GO:0005886">
    <property type="term" value="C:plasma membrane"/>
    <property type="evidence" value="ECO:0007669"/>
    <property type="project" value="UniProtKB-SubCell"/>
</dbReference>
<dbReference type="InterPro" id="IPR007507">
    <property type="entry name" value="Glycos_transf_N"/>
</dbReference>
<accession>A0A8J6Q1P8</accession>
<dbReference type="Gene3D" id="3.40.50.2000">
    <property type="entry name" value="Glycogen Phosphorylase B"/>
    <property type="match status" value="1"/>
</dbReference>
<keyword evidence="8" id="KW-1003">Cell membrane</keyword>